<evidence type="ECO:0000313" key="1">
    <source>
        <dbReference type="EMBL" id="KAF1941721.1"/>
    </source>
</evidence>
<dbReference type="PANTHER" id="PTHR10039:SF5">
    <property type="entry name" value="NACHT DOMAIN-CONTAINING PROTEIN"/>
    <property type="match status" value="1"/>
</dbReference>
<sequence>MTSLSATAQEQLQTLFGLTDTARQRVAQHRIRKCLAFSDMHEGFDIVDEAHYDTYRWMLEEDADNESFCIPEARDKFLAWLASGTGIFQVAGKLSSGKLTLMKFLCGHPRTRLQKSHVELLRAVLYDILEACPELSDEFFAYPDKAVSEAFKRLLNQIDIYGGYRFCIFINALDEYEETNQQGYRDMVNVLNDWTEYANGAVKLCNTSKAEKRVRLQDLTRGDMLKFTRDRLKDIPDLTQRERLVEDIAERSDGIFLWVVLVVKALREALEDGRDYATFEAVSSVAD</sequence>
<dbReference type="OrthoDB" id="443402at2759"/>
<reference evidence="1" key="1">
    <citation type="journal article" date="2020" name="Stud. Mycol.">
        <title>101 Dothideomycetes genomes: a test case for predicting lifestyles and emergence of pathogens.</title>
        <authorList>
            <person name="Haridas S."/>
            <person name="Albert R."/>
            <person name="Binder M."/>
            <person name="Bloem J."/>
            <person name="Labutti K."/>
            <person name="Salamov A."/>
            <person name="Andreopoulos B."/>
            <person name="Baker S."/>
            <person name="Barry K."/>
            <person name="Bills G."/>
            <person name="Bluhm B."/>
            <person name="Cannon C."/>
            <person name="Castanera R."/>
            <person name="Culley D."/>
            <person name="Daum C."/>
            <person name="Ezra D."/>
            <person name="Gonzalez J."/>
            <person name="Henrissat B."/>
            <person name="Kuo A."/>
            <person name="Liang C."/>
            <person name="Lipzen A."/>
            <person name="Lutzoni F."/>
            <person name="Magnuson J."/>
            <person name="Mondo S."/>
            <person name="Nolan M."/>
            <person name="Ohm R."/>
            <person name="Pangilinan J."/>
            <person name="Park H.-J."/>
            <person name="Ramirez L."/>
            <person name="Alfaro M."/>
            <person name="Sun H."/>
            <person name="Tritt A."/>
            <person name="Yoshinaga Y."/>
            <person name="Zwiers L.-H."/>
            <person name="Turgeon B."/>
            <person name="Goodwin S."/>
            <person name="Spatafora J."/>
            <person name="Crous P."/>
            <person name="Grigoriev I."/>
        </authorList>
    </citation>
    <scope>NUCLEOTIDE SEQUENCE</scope>
    <source>
        <strain evidence="1">CBS 161.51</strain>
    </source>
</reference>
<name>A0A6A5SM62_9PLEO</name>
<accession>A0A6A5SM62</accession>
<proteinExistence type="predicted"/>
<dbReference type="Proteomes" id="UP000800038">
    <property type="component" value="Unassembled WGS sequence"/>
</dbReference>
<gene>
    <name evidence="1" type="ORF">EJ02DRAFT_444633</name>
</gene>
<dbReference type="PANTHER" id="PTHR10039">
    <property type="entry name" value="AMELOGENIN"/>
    <property type="match status" value="1"/>
</dbReference>
<organism evidence="1 2">
    <name type="scientific">Clathrospora elynae</name>
    <dbReference type="NCBI Taxonomy" id="706981"/>
    <lineage>
        <taxon>Eukaryota</taxon>
        <taxon>Fungi</taxon>
        <taxon>Dikarya</taxon>
        <taxon>Ascomycota</taxon>
        <taxon>Pezizomycotina</taxon>
        <taxon>Dothideomycetes</taxon>
        <taxon>Pleosporomycetidae</taxon>
        <taxon>Pleosporales</taxon>
        <taxon>Diademaceae</taxon>
        <taxon>Clathrospora</taxon>
    </lineage>
</organism>
<dbReference type="EMBL" id="ML976044">
    <property type="protein sequence ID" value="KAF1941721.1"/>
    <property type="molecule type" value="Genomic_DNA"/>
</dbReference>
<evidence type="ECO:0000313" key="2">
    <source>
        <dbReference type="Proteomes" id="UP000800038"/>
    </source>
</evidence>
<protein>
    <recommendedName>
        <fullName evidence="3">NACHT domain-containing protein</fullName>
    </recommendedName>
</protein>
<evidence type="ECO:0008006" key="3">
    <source>
        <dbReference type="Google" id="ProtNLM"/>
    </source>
</evidence>
<dbReference type="AlphaFoldDB" id="A0A6A5SM62"/>
<keyword evidence="2" id="KW-1185">Reference proteome</keyword>